<organism evidence="1 2">
    <name type="scientific">Aerophobetes bacterium</name>
    <dbReference type="NCBI Taxonomy" id="2030807"/>
    <lineage>
        <taxon>Bacteria</taxon>
        <taxon>Candidatus Aerophobota</taxon>
    </lineage>
</organism>
<comment type="caution">
    <text evidence="1">The sequence shown here is derived from an EMBL/GenBank/DDBJ whole genome shotgun (WGS) entry which is preliminary data.</text>
</comment>
<sequence>MLSPADNDGKRDLHLPIGAGNINWEKVLKVLKRYYDGTITLEVFSMSIDGATFPFASWEPSFFASQKSHFPKSLRGK</sequence>
<accession>A0A497E424</accession>
<dbReference type="SUPFAM" id="SSF51658">
    <property type="entry name" value="Xylose isomerase-like"/>
    <property type="match status" value="1"/>
</dbReference>
<dbReference type="Proteomes" id="UP000279422">
    <property type="component" value="Unassembled WGS sequence"/>
</dbReference>
<dbReference type="InterPro" id="IPR036237">
    <property type="entry name" value="Xyl_isomerase-like_sf"/>
</dbReference>
<proteinExistence type="predicted"/>
<dbReference type="Gene3D" id="3.20.20.150">
    <property type="entry name" value="Divalent-metal-dependent TIM barrel enzymes"/>
    <property type="match status" value="1"/>
</dbReference>
<evidence type="ECO:0000313" key="2">
    <source>
        <dbReference type="Proteomes" id="UP000279422"/>
    </source>
</evidence>
<name>A0A497E424_UNCAE</name>
<dbReference type="EMBL" id="QMPZ01000042">
    <property type="protein sequence ID" value="RLE09508.1"/>
    <property type="molecule type" value="Genomic_DNA"/>
</dbReference>
<gene>
    <name evidence="1" type="ORF">DRJ00_03975</name>
</gene>
<reference evidence="1 2" key="1">
    <citation type="submission" date="2018-06" db="EMBL/GenBank/DDBJ databases">
        <title>Extensive metabolic versatility and redundancy in microbially diverse, dynamic hydrothermal sediments.</title>
        <authorList>
            <person name="Dombrowski N."/>
            <person name="Teske A."/>
            <person name="Baker B.J."/>
        </authorList>
    </citation>
    <scope>NUCLEOTIDE SEQUENCE [LARGE SCALE GENOMIC DNA]</scope>
    <source>
        <strain evidence="1">B47_G16</strain>
    </source>
</reference>
<dbReference type="AlphaFoldDB" id="A0A497E424"/>
<evidence type="ECO:0000313" key="1">
    <source>
        <dbReference type="EMBL" id="RLE09508.1"/>
    </source>
</evidence>
<evidence type="ECO:0008006" key="3">
    <source>
        <dbReference type="Google" id="ProtNLM"/>
    </source>
</evidence>
<protein>
    <recommendedName>
        <fullName evidence="3">Xylose isomerase-like TIM barrel domain-containing protein</fullName>
    </recommendedName>
</protein>